<evidence type="ECO:0000256" key="1">
    <source>
        <dbReference type="ARBA" id="ARBA00007711"/>
    </source>
</evidence>
<reference evidence="4" key="1">
    <citation type="submission" date="2025-08" db="UniProtKB">
        <authorList>
            <consortium name="RefSeq"/>
        </authorList>
    </citation>
    <scope>IDENTIFICATION</scope>
    <source>
        <tissue evidence="4">Tentacle</tissue>
    </source>
</reference>
<gene>
    <name evidence="4" type="primary">LOC116295262</name>
</gene>
<dbReference type="OrthoDB" id="5963274at2759"/>
<evidence type="ECO:0000313" key="3">
    <source>
        <dbReference type="Proteomes" id="UP000515163"/>
    </source>
</evidence>
<feature type="transmembrane region" description="Helical" evidence="2">
    <location>
        <begin position="35"/>
        <end position="54"/>
    </location>
</feature>
<dbReference type="InParanoid" id="A0A6P8HRA0"/>
<accession>A0A6P8HRA0</accession>
<feature type="transmembrane region" description="Helical" evidence="2">
    <location>
        <begin position="97"/>
        <end position="117"/>
    </location>
</feature>
<dbReference type="PANTHER" id="PTHR47399:SF1">
    <property type="entry name" value="TRANSMEMBRANE PROTEIN 121B"/>
    <property type="match status" value="1"/>
</dbReference>
<dbReference type="Pfam" id="PF14997">
    <property type="entry name" value="CECR6_TMEM121"/>
    <property type="match status" value="1"/>
</dbReference>
<protein>
    <submittedName>
        <fullName evidence="4">Uncharacterized protein LOC116295262</fullName>
    </submittedName>
</protein>
<keyword evidence="3" id="KW-1185">Reference proteome</keyword>
<feature type="transmembrane region" description="Helical" evidence="2">
    <location>
        <begin position="208"/>
        <end position="228"/>
    </location>
</feature>
<sequence length="260" mass="29747">MVHCLTVAGRFFFVACFITQTTMFAQYPSVYLHSHWYNVLILLAVPTLVVWWLLLRKNNKQLQQLWMVWGCYILTMIIPMVGLIYGGLRKKLDGNHFFGPNVLMMTTCGSPAIALLLLSSANDTAQDNVALFAEICCNTILDLFDDIELLDMLLSQNESTFHLPSSLEVSILVCVCISLLLSTLEMAEKKHDRDCGCKYRKRIYFLRLLLQMFLVNIALLIIRLVVWLKYKHNASIFIAKNLIVIVMSIINMTRLGSDED</sequence>
<dbReference type="PANTHER" id="PTHR47399">
    <property type="entry name" value="TRANSMEMBRANE PROTEIN 121B"/>
    <property type="match status" value="1"/>
</dbReference>
<keyword evidence="2" id="KW-0472">Membrane</keyword>
<feature type="transmembrane region" description="Helical" evidence="2">
    <location>
        <begin position="234"/>
        <end position="253"/>
    </location>
</feature>
<evidence type="ECO:0000256" key="2">
    <source>
        <dbReference type="SAM" id="Phobius"/>
    </source>
</evidence>
<evidence type="ECO:0000313" key="4">
    <source>
        <dbReference type="RefSeq" id="XP_031558894.1"/>
    </source>
</evidence>
<dbReference type="RefSeq" id="XP_031558894.1">
    <property type="nucleotide sequence ID" value="XM_031703034.1"/>
</dbReference>
<dbReference type="GeneID" id="116295262"/>
<feature type="transmembrane region" description="Helical" evidence="2">
    <location>
        <begin position="66"/>
        <end position="85"/>
    </location>
</feature>
<keyword evidence="2" id="KW-1133">Transmembrane helix</keyword>
<dbReference type="InterPro" id="IPR026624">
    <property type="entry name" value="CECR6"/>
</dbReference>
<dbReference type="AlphaFoldDB" id="A0A6P8HRA0"/>
<proteinExistence type="inferred from homology"/>
<organism evidence="3 4">
    <name type="scientific">Actinia tenebrosa</name>
    <name type="common">Australian red waratah sea anemone</name>
    <dbReference type="NCBI Taxonomy" id="6105"/>
    <lineage>
        <taxon>Eukaryota</taxon>
        <taxon>Metazoa</taxon>
        <taxon>Cnidaria</taxon>
        <taxon>Anthozoa</taxon>
        <taxon>Hexacorallia</taxon>
        <taxon>Actiniaria</taxon>
        <taxon>Actiniidae</taxon>
        <taxon>Actinia</taxon>
    </lineage>
</organism>
<dbReference type="KEGG" id="aten:116295262"/>
<keyword evidence="2" id="KW-0812">Transmembrane</keyword>
<name>A0A6P8HRA0_ACTTE</name>
<dbReference type="Proteomes" id="UP000515163">
    <property type="component" value="Unplaced"/>
</dbReference>
<dbReference type="InterPro" id="IPR032776">
    <property type="entry name" value="CECR6/TMEM121"/>
</dbReference>
<comment type="similarity">
    <text evidence="1">Belongs to the TMEM121 family.</text>
</comment>